<keyword evidence="2" id="KW-1185">Reference proteome</keyword>
<evidence type="ECO:0000313" key="2">
    <source>
        <dbReference type="Proteomes" id="UP000035035"/>
    </source>
</evidence>
<dbReference type="HOGENOM" id="CLU_3403762_0_0_11"/>
<dbReference type="AlphaFoldDB" id="W9DHD2"/>
<organism evidence="1 2">
    <name type="scientific">Gordonia alkanivorans CGMCC 6845</name>
    <dbReference type="NCBI Taxonomy" id="1423140"/>
    <lineage>
        <taxon>Bacteria</taxon>
        <taxon>Bacillati</taxon>
        <taxon>Actinomycetota</taxon>
        <taxon>Actinomycetes</taxon>
        <taxon>Mycobacteriales</taxon>
        <taxon>Gordoniaceae</taxon>
        <taxon>Gordonia</taxon>
    </lineage>
</organism>
<protein>
    <submittedName>
        <fullName evidence="1">Uncharacterized protein</fullName>
    </submittedName>
</protein>
<dbReference type="EMBL" id="AYXO01000001">
    <property type="protein sequence ID" value="ETA08988.1"/>
    <property type="molecule type" value="Genomic_DNA"/>
</dbReference>
<comment type="caution">
    <text evidence="1">The sequence shown here is derived from an EMBL/GenBank/DDBJ whole genome shotgun (WGS) entry which is preliminary data.</text>
</comment>
<sequence>MSRRLRRAHFETFSSPFRCTGIRLLLIVRA</sequence>
<evidence type="ECO:0000313" key="1">
    <source>
        <dbReference type="EMBL" id="ETA08988.1"/>
    </source>
</evidence>
<reference evidence="1 2" key="1">
    <citation type="journal article" date="2014" name="Genome Announc.">
        <title>Draft Genome Sequence of Gordonia alkanivorans Strain CGMCC6845, a Halotolerant Hydrocarbon-Degrading Bacterium.</title>
        <authorList>
            <person name="Wang X."/>
            <person name="Jin D."/>
            <person name="Zhou L."/>
            <person name="Wu L."/>
            <person name="An W."/>
            <person name="Zhao L."/>
        </authorList>
    </citation>
    <scope>NUCLEOTIDE SEQUENCE [LARGE SCALE GENOMIC DNA]</scope>
    <source>
        <strain evidence="1 2">CGMCC 6845</strain>
    </source>
</reference>
<accession>W9DHD2</accession>
<proteinExistence type="predicted"/>
<name>W9DHD2_9ACTN</name>
<gene>
    <name evidence="1" type="ORF">V525_01660</name>
</gene>
<dbReference type="Proteomes" id="UP000035035">
    <property type="component" value="Unassembled WGS sequence"/>
</dbReference>